<feature type="domain" description="Gp5/Type VI secretion system Vgr C-terminal trimerisation" evidence="3">
    <location>
        <begin position="391"/>
        <end position="420"/>
    </location>
</feature>
<accession>A0A3B1A868</accession>
<dbReference type="SUPFAM" id="SSF69349">
    <property type="entry name" value="Phage fibre proteins"/>
    <property type="match status" value="1"/>
</dbReference>
<dbReference type="EMBL" id="UOFP01000247">
    <property type="protein sequence ID" value="VAW89016.1"/>
    <property type="molecule type" value="Genomic_DNA"/>
</dbReference>
<dbReference type="AlphaFoldDB" id="A0A3B1A868"/>
<dbReference type="NCBIfam" id="TIGR01646">
    <property type="entry name" value="vgr_GE"/>
    <property type="match status" value="1"/>
</dbReference>
<dbReference type="InterPro" id="IPR050708">
    <property type="entry name" value="T6SS_VgrG/RHS"/>
</dbReference>
<name>A0A3B1A868_9ZZZZ</name>
<gene>
    <name evidence="4" type="ORF">MNBD_GAMMA18-1332</name>
</gene>
<dbReference type="InterPro" id="IPR006533">
    <property type="entry name" value="T6SS_Vgr_RhsGE"/>
</dbReference>
<sequence>MAQDVSGGWAYYSLTIRPELYRLTLTSDARIFQQKTVPDIVAKILNDKGMVQHEFRLNDNHLAREYCVQYQENDFDFINRLLAEEGIFYFWEHTQAGSKLILTDHSQLGTRLKSSDIKYNNTPSGAVKTQFIKQFSWKETVGSTDLKQRDYCFTNPRYNQEHTLYQERQGGEPNVYEQYAPYGRYKDGDSGKRFTQYQLESARNKVSEGSGISNAQHLSAGHHFSLTDHPTDARNVDYQVVYVTHEGTQPQALEEQGGQGHTEYRNTFSLYPLDTNSWRADALDKPRMDGPQVAHVVGPKGEEIYCDEHGRVKVQFPWDLLGEHNEHSSCWIRVSQGWAGTAWGSMSIPRVGQEVIVDFLEGDPDQPVITGRTYHSVNVPPYELPANKTRMTIRSKTHKGDGFNELRFEDEKGQEEIFVQ</sequence>
<evidence type="ECO:0000259" key="2">
    <source>
        <dbReference type="Pfam" id="PF04717"/>
    </source>
</evidence>
<evidence type="ECO:0000259" key="3">
    <source>
        <dbReference type="Pfam" id="PF22178"/>
    </source>
</evidence>
<dbReference type="NCBIfam" id="TIGR03361">
    <property type="entry name" value="VI_Rhs_Vgr"/>
    <property type="match status" value="1"/>
</dbReference>
<dbReference type="Gene3D" id="3.55.50.10">
    <property type="entry name" value="Baseplate protein-like domains"/>
    <property type="match status" value="1"/>
</dbReference>
<protein>
    <submittedName>
        <fullName evidence="4">VgrG protein</fullName>
    </submittedName>
</protein>
<comment type="similarity">
    <text evidence="1">Belongs to the VgrG protein family.</text>
</comment>
<dbReference type="Pfam" id="PF22178">
    <property type="entry name" value="Gp5_trimer_C"/>
    <property type="match status" value="1"/>
</dbReference>
<dbReference type="PANTHER" id="PTHR32305:SF11">
    <property type="entry name" value="TYPE VI SECRETION SYSTEM SPIKE PROTEIN VGRG3"/>
    <property type="match status" value="1"/>
</dbReference>
<organism evidence="4">
    <name type="scientific">hydrothermal vent metagenome</name>
    <dbReference type="NCBI Taxonomy" id="652676"/>
    <lineage>
        <taxon>unclassified sequences</taxon>
        <taxon>metagenomes</taxon>
        <taxon>ecological metagenomes</taxon>
    </lineage>
</organism>
<dbReference type="Pfam" id="PF05954">
    <property type="entry name" value="Phage_GPD"/>
    <property type="match status" value="1"/>
</dbReference>
<dbReference type="InterPro" id="IPR017847">
    <property type="entry name" value="T6SS_RhsGE_Vgr_subset"/>
</dbReference>
<dbReference type="Gene3D" id="2.40.50.230">
    <property type="entry name" value="Gp5 N-terminal domain"/>
    <property type="match status" value="1"/>
</dbReference>
<feature type="domain" description="Gp5/Type VI secretion system Vgr protein OB-fold" evidence="2">
    <location>
        <begin position="308"/>
        <end position="374"/>
    </location>
</feature>
<proteinExistence type="inferred from homology"/>
<dbReference type="InterPro" id="IPR054030">
    <property type="entry name" value="Gp5_Vgr_C"/>
</dbReference>
<dbReference type="PANTHER" id="PTHR32305">
    <property type="match status" value="1"/>
</dbReference>
<dbReference type="Gene3D" id="2.30.110.50">
    <property type="match status" value="1"/>
</dbReference>
<dbReference type="InterPro" id="IPR037026">
    <property type="entry name" value="Vgr_OB-fold_dom_sf"/>
</dbReference>
<dbReference type="InterPro" id="IPR006531">
    <property type="entry name" value="Gp5/Vgr_OB"/>
</dbReference>
<feature type="non-terminal residue" evidence="4">
    <location>
        <position position="420"/>
    </location>
</feature>
<evidence type="ECO:0000313" key="4">
    <source>
        <dbReference type="EMBL" id="VAW89016.1"/>
    </source>
</evidence>
<dbReference type="Pfam" id="PF04717">
    <property type="entry name" value="Phage_base_V"/>
    <property type="match status" value="1"/>
</dbReference>
<dbReference type="SUPFAM" id="SSF69279">
    <property type="entry name" value="Phage tail proteins"/>
    <property type="match status" value="2"/>
</dbReference>
<reference evidence="4" key="1">
    <citation type="submission" date="2018-06" db="EMBL/GenBank/DDBJ databases">
        <authorList>
            <person name="Zhirakovskaya E."/>
        </authorList>
    </citation>
    <scope>NUCLEOTIDE SEQUENCE</scope>
</reference>
<dbReference type="SUPFAM" id="SSF69255">
    <property type="entry name" value="gp5 N-terminal domain-like"/>
    <property type="match status" value="1"/>
</dbReference>
<evidence type="ECO:0000256" key="1">
    <source>
        <dbReference type="ARBA" id="ARBA00005558"/>
    </source>
</evidence>